<keyword evidence="4" id="KW-1185">Reference proteome</keyword>
<dbReference type="PANTHER" id="PTHR23335:SF1">
    <property type="entry name" value="CALMODULIN-BINDING TRANSCRIPTION ACTIVATOR, ISOFORM F"/>
    <property type="match status" value="1"/>
</dbReference>
<feature type="region of interest" description="Disordered" evidence="2">
    <location>
        <begin position="536"/>
        <end position="555"/>
    </location>
</feature>
<protein>
    <submittedName>
        <fullName evidence="3">Calmodulin-binding transcription activator 4</fullName>
    </submittedName>
</protein>
<dbReference type="Gene3D" id="1.25.40.20">
    <property type="entry name" value="Ankyrin repeat-containing domain"/>
    <property type="match status" value="1"/>
</dbReference>
<dbReference type="SUPFAM" id="SSF48403">
    <property type="entry name" value="Ankyrin repeat"/>
    <property type="match status" value="1"/>
</dbReference>
<evidence type="ECO:0000256" key="1">
    <source>
        <dbReference type="ARBA" id="ARBA00023043"/>
    </source>
</evidence>
<feature type="compositionally biased region" description="Polar residues" evidence="2">
    <location>
        <begin position="537"/>
        <end position="555"/>
    </location>
</feature>
<dbReference type="Proteomes" id="UP001180020">
    <property type="component" value="Unassembled WGS sequence"/>
</dbReference>
<reference evidence="3" key="2">
    <citation type="submission" date="2023-06" db="EMBL/GenBank/DDBJ databases">
        <authorList>
            <person name="Ma L."/>
            <person name="Liu K.-W."/>
            <person name="Li Z."/>
            <person name="Hsiao Y.-Y."/>
            <person name="Qi Y."/>
            <person name="Fu T."/>
            <person name="Tang G."/>
            <person name="Zhang D."/>
            <person name="Sun W.-H."/>
            <person name="Liu D.-K."/>
            <person name="Li Y."/>
            <person name="Chen G.-Z."/>
            <person name="Liu X.-D."/>
            <person name="Liao X.-Y."/>
            <person name="Jiang Y.-T."/>
            <person name="Yu X."/>
            <person name="Hao Y."/>
            <person name="Huang J."/>
            <person name="Zhao X.-W."/>
            <person name="Ke S."/>
            <person name="Chen Y.-Y."/>
            <person name="Wu W.-L."/>
            <person name="Hsu J.-L."/>
            <person name="Lin Y.-F."/>
            <person name="Huang M.-D."/>
            <person name="Li C.-Y."/>
            <person name="Huang L."/>
            <person name="Wang Z.-W."/>
            <person name="Zhao X."/>
            <person name="Zhong W.-Y."/>
            <person name="Peng D.-H."/>
            <person name="Ahmad S."/>
            <person name="Lan S."/>
            <person name="Zhang J.-S."/>
            <person name="Tsai W.-C."/>
            <person name="Van De Peer Y."/>
            <person name="Liu Z.-J."/>
        </authorList>
    </citation>
    <scope>NUCLEOTIDE SEQUENCE</scope>
    <source>
        <strain evidence="3">CP</strain>
        <tissue evidence="3">Leaves</tissue>
    </source>
</reference>
<keyword evidence="1" id="KW-0040">ANK repeat</keyword>
<gene>
    <name evidence="3" type="primary">CMTA4</name>
    <name evidence="3" type="ORF">QJS10_CPB17g00927</name>
</gene>
<evidence type="ECO:0000256" key="2">
    <source>
        <dbReference type="SAM" id="MobiDB-lite"/>
    </source>
</evidence>
<name>A0AAV9CX85_ACOCL</name>
<proteinExistence type="predicted"/>
<dbReference type="InterPro" id="IPR013783">
    <property type="entry name" value="Ig-like_fold"/>
</dbReference>
<reference evidence="3" key="1">
    <citation type="journal article" date="2023" name="Nat. Commun.">
        <title>Diploid and tetraploid genomes of Acorus and the evolution of monocots.</title>
        <authorList>
            <person name="Ma L."/>
            <person name="Liu K.W."/>
            <person name="Li Z."/>
            <person name="Hsiao Y.Y."/>
            <person name="Qi Y."/>
            <person name="Fu T."/>
            <person name="Tang G.D."/>
            <person name="Zhang D."/>
            <person name="Sun W.H."/>
            <person name="Liu D.K."/>
            <person name="Li Y."/>
            <person name="Chen G.Z."/>
            <person name="Liu X.D."/>
            <person name="Liao X.Y."/>
            <person name="Jiang Y.T."/>
            <person name="Yu X."/>
            <person name="Hao Y."/>
            <person name="Huang J."/>
            <person name="Zhao X.W."/>
            <person name="Ke S."/>
            <person name="Chen Y.Y."/>
            <person name="Wu W.L."/>
            <person name="Hsu J.L."/>
            <person name="Lin Y.F."/>
            <person name="Huang M.D."/>
            <person name="Li C.Y."/>
            <person name="Huang L."/>
            <person name="Wang Z.W."/>
            <person name="Zhao X."/>
            <person name="Zhong W.Y."/>
            <person name="Peng D.H."/>
            <person name="Ahmad S."/>
            <person name="Lan S."/>
            <person name="Zhang J.S."/>
            <person name="Tsai W.C."/>
            <person name="Van de Peer Y."/>
            <person name="Liu Z.J."/>
        </authorList>
    </citation>
    <scope>NUCLEOTIDE SEQUENCE</scope>
    <source>
        <strain evidence="3">CP</strain>
    </source>
</reference>
<sequence>METWESHCKVMVIVDILDGVNLPSTMKWFCKFGEVEVPVHQEDNKLNVLDEEGQGIIHLLAALGYEWAMRPLVAAGANPNFRDARGWTALHWAAVMAGEKKDMRGLTYHTFVFECQSIREETVVTLIRLGAAPDALDDSMSEFPKGITASDLASFKGHEGIARYLAEILEKTVIDDGVSSTPAADKSMVSRQSCYHVIGIHRYFWECQKELVKCRDENSVIRCVETLVASLNKVGNTGCSIDPLCCSCQKPDKHKSLKDHNRIVNNSGDSNVHAKVPFKTHIKRGLDTQNEKQIPMQSGVDLSGASSSQVPFIRIYECTPECGFPDVETMVVLHVDVLGSVNHPSTVKWFCMFGEVGVPVELLSSHILRCYAPPHAPREETVVSLIRLGSAPDALDDPTSEFPEGRTASDLASIKGHEGIARYLAETLEKTIMDDGVSSTPDTDKSMVSQQSCYHVIGVHRYFWECQKELGKCRDENSVIRCVETLVASLNKVENTGFIDPLRCSCQKPEKHRSLKDPNRIVKNSDDFISAVLQIDGTGNTSSEDQNRKGNNNVD</sequence>
<dbReference type="InterPro" id="IPR036770">
    <property type="entry name" value="Ankyrin_rpt-contain_sf"/>
</dbReference>
<dbReference type="GO" id="GO:0003690">
    <property type="term" value="F:double-stranded DNA binding"/>
    <property type="evidence" value="ECO:0007669"/>
    <property type="project" value="TreeGrafter"/>
</dbReference>
<dbReference type="Gene3D" id="2.60.40.10">
    <property type="entry name" value="Immunoglobulins"/>
    <property type="match status" value="1"/>
</dbReference>
<dbReference type="InterPro" id="IPR014756">
    <property type="entry name" value="Ig_E-set"/>
</dbReference>
<dbReference type="EMBL" id="JAUJYO010000017">
    <property type="protein sequence ID" value="KAK1293425.1"/>
    <property type="molecule type" value="Genomic_DNA"/>
</dbReference>
<dbReference type="GO" id="GO:0003712">
    <property type="term" value="F:transcription coregulator activity"/>
    <property type="evidence" value="ECO:0007669"/>
    <property type="project" value="TreeGrafter"/>
</dbReference>
<comment type="caution">
    <text evidence="3">The sequence shown here is derived from an EMBL/GenBank/DDBJ whole genome shotgun (WGS) entry which is preliminary data.</text>
</comment>
<evidence type="ECO:0000313" key="4">
    <source>
        <dbReference type="Proteomes" id="UP001180020"/>
    </source>
</evidence>
<dbReference type="GO" id="GO:0006357">
    <property type="term" value="P:regulation of transcription by RNA polymerase II"/>
    <property type="evidence" value="ECO:0007669"/>
    <property type="project" value="TreeGrafter"/>
</dbReference>
<dbReference type="AlphaFoldDB" id="A0AAV9CX85"/>
<evidence type="ECO:0000313" key="3">
    <source>
        <dbReference type="EMBL" id="KAK1293425.1"/>
    </source>
</evidence>
<dbReference type="PANTHER" id="PTHR23335">
    <property type="entry name" value="CALMODULIN-BINDING TRANSCRIPTION ACTIVATOR CAMTA"/>
    <property type="match status" value="1"/>
</dbReference>
<organism evidence="3 4">
    <name type="scientific">Acorus calamus</name>
    <name type="common">Sweet flag</name>
    <dbReference type="NCBI Taxonomy" id="4465"/>
    <lineage>
        <taxon>Eukaryota</taxon>
        <taxon>Viridiplantae</taxon>
        <taxon>Streptophyta</taxon>
        <taxon>Embryophyta</taxon>
        <taxon>Tracheophyta</taxon>
        <taxon>Spermatophyta</taxon>
        <taxon>Magnoliopsida</taxon>
        <taxon>Liliopsida</taxon>
        <taxon>Acoraceae</taxon>
        <taxon>Acorus</taxon>
    </lineage>
</organism>
<dbReference type="SUPFAM" id="SSF81296">
    <property type="entry name" value="E set domains"/>
    <property type="match status" value="1"/>
</dbReference>
<dbReference type="GO" id="GO:0005634">
    <property type="term" value="C:nucleus"/>
    <property type="evidence" value="ECO:0007669"/>
    <property type="project" value="TreeGrafter"/>
</dbReference>
<accession>A0AAV9CX85</accession>